<reference evidence="16 17" key="1">
    <citation type="submission" date="2024-10" db="EMBL/GenBank/DDBJ databases">
        <authorList>
            <person name="Yang X.-N."/>
        </authorList>
    </citation>
    <scope>NUCLEOTIDE SEQUENCE [LARGE SCALE GENOMIC DNA]</scope>
    <source>
        <strain evidence="16 17">CAU 1059</strain>
    </source>
</reference>
<evidence type="ECO:0000313" key="17">
    <source>
        <dbReference type="Proteomes" id="UP001607157"/>
    </source>
</evidence>
<comment type="subcellular location">
    <subcellularLocation>
        <location evidence="1">Cell inner membrane</location>
        <topology evidence="1">Single-pass type II membrane protein</topology>
        <orientation evidence="1">Periplasmic side</orientation>
    </subcellularLocation>
</comment>
<dbReference type="Proteomes" id="UP001607157">
    <property type="component" value="Unassembled WGS sequence"/>
</dbReference>
<evidence type="ECO:0000256" key="1">
    <source>
        <dbReference type="ARBA" id="ARBA00004382"/>
    </source>
</evidence>
<dbReference type="PANTHER" id="PTHR47529">
    <property type="entry name" value="PEPTIDYL-PROLYL CIS-TRANS ISOMERASE D"/>
    <property type="match status" value="1"/>
</dbReference>
<sequence length="613" mass="65303">MRAKSISKSAMWVLMGLLILGLGGFGVTNLGGGITRVGTVGDTAIDINDYSRALRQEVNAAVAASGQPLPFSQAQAEGLPQRVLSRLVSTAAFEDEAARMGISVGDATLGRQIMEIPGFQGVDGQFDREGYRFALERAGLSESEFEEDVRAETASTLIQGAVISGVSAPDAYTNAILDYIAEERAVTFASLARSDLSTGLPVPTDEDLQSFYEANIPLFTTPETFAITYAWLTPEMILDEVEVDEAALREAYDAREEEFNQPERRLVERLVYPDAEAAEAARARLNAGGADFDALVEERGLTLQDVDLGDVDKSEMGAAGDAVFSATAGDVVGPVETDLGPALIRVNAVLEAQETSFEEAEPELRDALAIDRAARVIEGQVESTNDLLAGGATLEELGDETQMETGTIDWRPGMSEGIAGYANFRNAAAEVEVGDFPEVMDLGSGGIFALRLDEVKEPEVQPFDAVREEVAQAWSRDALIEALRAQAEEAVEKIEGGASFEEAGLTPREAGGITRQGFQGSTPPGTIPTIFEMETGDVTTVAGDAQLYVIRLDDVSVPEGNGGEMDAIRGSLQDSAANDIAQDLYQALAEDIRTRAGITIDQQAIAAVHANFQ</sequence>
<dbReference type="SUPFAM" id="SSF109998">
    <property type="entry name" value="Triger factor/SurA peptide-binding domain-like"/>
    <property type="match status" value="1"/>
</dbReference>
<evidence type="ECO:0000256" key="13">
    <source>
        <dbReference type="ARBA" id="ARBA00042775"/>
    </source>
</evidence>
<dbReference type="PROSITE" id="PS50198">
    <property type="entry name" value="PPIC_PPIASE_2"/>
    <property type="match status" value="1"/>
</dbReference>
<keyword evidence="14" id="KW-0697">Rotamase</keyword>
<keyword evidence="4" id="KW-0997">Cell inner membrane</keyword>
<evidence type="ECO:0000256" key="8">
    <source>
        <dbReference type="ARBA" id="ARBA00023186"/>
    </source>
</evidence>
<dbReference type="Pfam" id="PF13145">
    <property type="entry name" value="Rotamase_2"/>
    <property type="match status" value="1"/>
</dbReference>
<evidence type="ECO:0000256" key="11">
    <source>
        <dbReference type="ARBA" id="ARBA00038408"/>
    </source>
</evidence>
<keyword evidence="14 16" id="KW-0413">Isomerase</keyword>
<dbReference type="InterPro" id="IPR027304">
    <property type="entry name" value="Trigger_fact/SurA_dom_sf"/>
</dbReference>
<protein>
    <recommendedName>
        <fullName evidence="2">Parvulin-like PPIase</fullName>
    </recommendedName>
    <alternativeName>
        <fullName evidence="9">Peptidyl-prolyl cis-trans isomerase plp</fullName>
    </alternativeName>
    <alternativeName>
        <fullName evidence="12">Periplasmic chaperone PpiD</fullName>
    </alternativeName>
    <alternativeName>
        <fullName evidence="13">Periplasmic folding chaperone</fullName>
    </alternativeName>
    <alternativeName>
        <fullName evidence="10">Rotamase plp</fullName>
    </alternativeName>
</protein>
<evidence type="ECO:0000256" key="6">
    <source>
        <dbReference type="ARBA" id="ARBA00022989"/>
    </source>
</evidence>
<organism evidence="16 17">
    <name type="scientific">Roseovarius aquimarinus</name>
    <dbReference type="NCBI Taxonomy" id="1229156"/>
    <lineage>
        <taxon>Bacteria</taxon>
        <taxon>Pseudomonadati</taxon>
        <taxon>Pseudomonadota</taxon>
        <taxon>Alphaproteobacteria</taxon>
        <taxon>Rhodobacterales</taxon>
        <taxon>Roseobacteraceae</taxon>
        <taxon>Roseovarius</taxon>
    </lineage>
</organism>
<evidence type="ECO:0000256" key="9">
    <source>
        <dbReference type="ARBA" id="ARBA00030642"/>
    </source>
</evidence>
<evidence type="ECO:0000256" key="10">
    <source>
        <dbReference type="ARBA" id="ARBA00031484"/>
    </source>
</evidence>
<name>A0ABW7I3B4_9RHOB</name>
<feature type="domain" description="PpiC" evidence="15">
    <location>
        <begin position="262"/>
        <end position="348"/>
    </location>
</feature>
<dbReference type="PANTHER" id="PTHR47529:SF1">
    <property type="entry name" value="PERIPLASMIC CHAPERONE PPID"/>
    <property type="match status" value="1"/>
</dbReference>
<dbReference type="RefSeq" id="WP_377169346.1">
    <property type="nucleotide sequence ID" value="NZ_JBHTJC010000001.1"/>
</dbReference>
<dbReference type="InterPro" id="IPR052029">
    <property type="entry name" value="PpiD_chaperone"/>
</dbReference>
<evidence type="ECO:0000256" key="12">
    <source>
        <dbReference type="ARBA" id="ARBA00040743"/>
    </source>
</evidence>
<keyword evidence="6" id="KW-1133">Transmembrane helix</keyword>
<evidence type="ECO:0000256" key="7">
    <source>
        <dbReference type="ARBA" id="ARBA00023136"/>
    </source>
</evidence>
<dbReference type="EMBL" id="JBIHMM010000001">
    <property type="protein sequence ID" value="MFH0252583.1"/>
    <property type="molecule type" value="Genomic_DNA"/>
</dbReference>
<keyword evidence="17" id="KW-1185">Reference proteome</keyword>
<dbReference type="Gene3D" id="1.10.4030.10">
    <property type="entry name" value="Porin chaperone SurA, peptide-binding domain"/>
    <property type="match status" value="1"/>
</dbReference>
<dbReference type="GO" id="GO:0016853">
    <property type="term" value="F:isomerase activity"/>
    <property type="evidence" value="ECO:0007669"/>
    <property type="project" value="UniProtKB-KW"/>
</dbReference>
<comment type="similarity">
    <text evidence="11">Belongs to the PpiD chaperone family.</text>
</comment>
<gene>
    <name evidence="16" type="ORF">ACGRVM_01645</name>
</gene>
<dbReference type="Gene3D" id="3.10.50.40">
    <property type="match status" value="1"/>
</dbReference>
<keyword evidence="3" id="KW-1003">Cell membrane</keyword>
<evidence type="ECO:0000313" key="16">
    <source>
        <dbReference type="EMBL" id="MFH0252583.1"/>
    </source>
</evidence>
<evidence type="ECO:0000259" key="15">
    <source>
        <dbReference type="PROSITE" id="PS50198"/>
    </source>
</evidence>
<dbReference type="InterPro" id="IPR000297">
    <property type="entry name" value="PPIase_PpiC"/>
</dbReference>
<accession>A0ABW7I3B4</accession>
<evidence type="ECO:0000256" key="5">
    <source>
        <dbReference type="ARBA" id="ARBA00022692"/>
    </source>
</evidence>
<comment type="caution">
    <text evidence="16">The sequence shown here is derived from an EMBL/GenBank/DDBJ whole genome shotgun (WGS) entry which is preliminary data.</text>
</comment>
<evidence type="ECO:0000256" key="2">
    <source>
        <dbReference type="ARBA" id="ARBA00018370"/>
    </source>
</evidence>
<dbReference type="InterPro" id="IPR046357">
    <property type="entry name" value="PPIase_dom_sf"/>
</dbReference>
<proteinExistence type="inferred from homology"/>
<evidence type="ECO:0000256" key="14">
    <source>
        <dbReference type="PROSITE-ProRule" id="PRU00278"/>
    </source>
</evidence>
<evidence type="ECO:0000256" key="4">
    <source>
        <dbReference type="ARBA" id="ARBA00022519"/>
    </source>
</evidence>
<keyword evidence="7" id="KW-0472">Membrane</keyword>
<keyword evidence="8" id="KW-0143">Chaperone</keyword>
<keyword evidence="5" id="KW-0812">Transmembrane</keyword>
<dbReference type="SUPFAM" id="SSF54534">
    <property type="entry name" value="FKBP-like"/>
    <property type="match status" value="1"/>
</dbReference>
<dbReference type="Pfam" id="PF13624">
    <property type="entry name" value="SurA_N_3"/>
    <property type="match status" value="1"/>
</dbReference>
<evidence type="ECO:0000256" key="3">
    <source>
        <dbReference type="ARBA" id="ARBA00022475"/>
    </source>
</evidence>